<dbReference type="InterPro" id="IPR003439">
    <property type="entry name" value="ABC_transporter-like_ATP-bd"/>
</dbReference>
<feature type="domain" description="ABC transmembrane type-1" evidence="13">
    <location>
        <begin position="681"/>
        <end position="860"/>
    </location>
</feature>
<keyword evidence="11" id="KW-1003">Cell membrane</keyword>
<keyword evidence="5 11" id="KW-0547">Nucleotide-binding</keyword>
<keyword evidence="4 10" id="KW-0812">Transmembrane</keyword>
<evidence type="ECO:0000256" key="7">
    <source>
        <dbReference type="ARBA" id="ARBA00022989"/>
    </source>
</evidence>
<feature type="transmembrane region" description="Helical" evidence="10">
    <location>
        <begin position="555"/>
        <end position="578"/>
    </location>
</feature>
<feature type="transmembrane region" description="Helical" evidence="10">
    <location>
        <begin position="803"/>
        <end position="823"/>
    </location>
</feature>
<dbReference type="Gene3D" id="1.10.3720.10">
    <property type="entry name" value="MetI-like"/>
    <property type="match status" value="1"/>
</dbReference>
<feature type="transmembrane region" description="Helical" evidence="10">
    <location>
        <begin position="661"/>
        <end position="678"/>
    </location>
</feature>
<dbReference type="CDD" id="cd03294">
    <property type="entry name" value="ABC_Pro_Gly_Betaine"/>
    <property type="match status" value="1"/>
</dbReference>
<evidence type="ECO:0000256" key="1">
    <source>
        <dbReference type="ARBA" id="ARBA00004651"/>
    </source>
</evidence>
<comment type="subunit">
    <text evidence="11">The complex is probably composed of two ATP-binding proteins, two transmembrane proteins and a solute-binding protein.</text>
</comment>
<dbReference type="InterPro" id="IPR017871">
    <property type="entry name" value="ABC_transporter-like_CS"/>
</dbReference>
<feature type="transmembrane region" description="Helical" evidence="10">
    <location>
        <begin position="684"/>
        <end position="707"/>
    </location>
</feature>
<evidence type="ECO:0000259" key="13">
    <source>
        <dbReference type="PROSITE" id="PS50928"/>
    </source>
</evidence>
<evidence type="ECO:0000256" key="4">
    <source>
        <dbReference type="ARBA" id="ARBA00022692"/>
    </source>
</evidence>
<feature type="transmembrane region" description="Helical" evidence="10">
    <location>
        <begin position="719"/>
        <end position="740"/>
    </location>
</feature>
<evidence type="ECO:0000256" key="10">
    <source>
        <dbReference type="RuleBase" id="RU363032"/>
    </source>
</evidence>
<dbReference type="InterPro" id="IPR027417">
    <property type="entry name" value="P-loop_NTPase"/>
</dbReference>
<dbReference type="SUPFAM" id="SSF161098">
    <property type="entry name" value="MetI-like"/>
    <property type="match status" value="1"/>
</dbReference>
<comment type="catalytic activity">
    <reaction evidence="11">
        <text>a quaternary ammonium(out) + ATP + H2O = a quaternary ammonium(in) + ADP + phosphate + H(+)</text>
        <dbReference type="Rhea" id="RHEA:11036"/>
        <dbReference type="ChEBI" id="CHEBI:15377"/>
        <dbReference type="ChEBI" id="CHEBI:15378"/>
        <dbReference type="ChEBI" id="CHEBI:30616"/>
        <dbReference type="ChEBI" id="CHEBI:35267"/>
        <dbReference type="ChEBI" id="CHEBI:43474"/>
        <dbReference type="ChEBI" id="CHEBI:456216"/>
    </reaction>
</comment>
<feature type="transmembrane region" description="Helical" evidence="10">
    <location>
        <begin position="405"/>
        <end position="422"/>
    </location>
</feature>
<dbReference type="InterPro" id="IPR000515">
    <property type="entry name" value="MetI-like"/>
</dbReference>
<dbReference type="Gene3D" id="3.40.50.300">
    <property type="entry name" value="P-loop containing nucleotide triphosphate hydrolases"/>
    <property type="match status" value="1"/>
</dbReference>
<evidence type="ECO:0000313" key="15">
    <source>
        <dbReference type="Proteomes" id="UP001230253"/>
    </source>
</evidence>
<gene>
    <name evidence="14" type="ORF">J2R99_003005</name>
</gene>
<evidence type="ECO:0000256" key="8">
    <source>
        <dbReference type="ARBA" id="ARBA00023136"/>
    </source>
</evidence>
<keyword evidence="6 11" id="KW-0067">ATP-binding</keyword>
<dbReference type="SMART" id="SM00382">
    <property type="entry name" value="AAA"/>
    <property type="match status" value="1"/>
</dbReference>
<dbReference type="CDD" id="cd06261">
    <property type="entry name" value="TM_PBP2"/>
    <property type="match status" value="1"/>
</dbReference>
<feature type="domain" description="ABC transporter" evidence="12">
    <location>
        <begin position="32"/>
        <end position="273"/>
    </location>
</feature>
<dbReference type="Proteomes" id="UP001230253">
    <property type="component" value="Unassembled WGS sequence"/>
</dbReference>
<evidence type="ECO:0000256" key="9">
    <source>
        <dbReference type="ARBA" id="ARBA00024722"/>
    </source>
</evidence>
<evidence type="ECO:0000256" key="6">
    <source>
        <dbReference type="ARBA" id="ARBA00022840"/>
    </source>
</evidence>
<dbReference type="PANTHER" id="PTHR43869:SF1">
    <property type="entry name" value="GLYCINE BETAINE_PROLINE BETAINE TRANSPORT SYSTEM ATP-BINDING PROTEIN PROV"/>
    <property type="match status" value="1"/>
</dbReference>
<keyword evidence="3 10" id="KW-0813">Transport</keyword>
<evidence type="ECO:0000259" key="12">
    <source>
        <dbReference type="PROSITE" id="PS50893"/>
    </source>
</evidence>
<dbReference type="PANTHER" id="PTHR43869">
    <property type="entry name" value="GLYCINE BETAINE/PROLINE BETAINE TRANSPORT SYSTEM ATP-BINDING PROTEIN PROV"/>
    <property type="match status" value="1"/>
</dbReference>
<evidence type="ECO:0000256" key="5">
    <source>
        <dbReference type="ARBA" id="ARBA00022741"/>
    </source>
</evidence>
<keyword evidence="7 10" id="KW-1133">Transmembrane helix</keyword>
<dbReference type="InterPro" id="IPR035906">
    <property type="entry name" value="MetI-like_sf"/>
</dbReference>
<feature type="transmembrane region" description="Helical" evidence="10">
    <location>
        <begin position="843"/>
        <end position="861"/>
    </location>
</feature>
<protein>
    <recommendedName>
        <fullName evidence="11">Quaternary amine transport ATP-binding protein</fullName>
        <ecNumber evidence="11">7.6.2.9</ecNumber>
    </recommendedName>
</protein>
<dbReference type="InterPro" id="IPR051921">
    <property type="entry name" value="ABC_osmolyte_uptake_ATP-bind"/>
</dbReference>
<comment type="subcellular location">
    <subcellularLocation>
        <location evidence="11">Cell inner membrane</location>
        <topology evidence="11">Peripheral membrane protein</topology>
    </subcellularLocation>
    <subcellularLocation>
        <location evidence="1 10">Cell membrane</location>
        <topology evidence="1 10">Multi-pass membrane protein</topology>
    </subcellularLocation>
</comment>
<dbReference type="Pfam" id="PF00528">
    <property type="entry name" value="BPD_transp_1"/>
    <property type="match status" value="1"/>
</dbReference>
<evidence type="ECO:0000256" key="2">
    <source>
        <dbReference type="ARBA" id="ARBA00005417"/>
    </source>
</evidence>
<sequence length="869" mass="93127">MSMPGGTTDPAIVLSNVWKIFGERSEEALEAIETEQLDKAEVQSRFNCVVGVADASIEVARGEIFCVMGLSGSGKSTLVRHINRLLEPTSGRIEVEGQDVMAMGDDALRRLRAQTIGMVFQNFGLLPHRTVRDNVGLPLEVQSVPKLDRFDQAERCLDLVDLGDWGDSFAHELSGGMQQRVGLARALAADPDILLMDEPFSALDPLIRRQLQAEFMALSKELHKTTVFITHDLDEAIRIGDRIAIMKDGRIVQTGTPEEIVTDPADDYVADFVSGISRLKLVHAAKIMRPLPAPGEAGMDLTSAPRAPVGADLDSLVDLVLARKEDIVIVDENDAEVGLVTQTDLLRGVQGGKEQAVEVETQSAAAFEVGAATSRKEQNALIADFVGRGARHYIPAFRRIGEGRWGVFNIGAVIFGPIWAGARSLWSVFWAFVILELIGLVQIGRGFLGDLGSDAALRAASLLARADARAERAAEAAASGADNAARLAASADRLRDIAASAQTEADALSAQSTQVALIGLGIFVVVKLIEGLTADRALEWRFTHWRSDRSIRSGLSWMGAAIATLLVAFIYPVTIYRFSAAEPPAWLTTFPADSAIRASAARWIDHAFDWLAIAGEGFFDSITTVVRALLDTLELMLVATPWPVVMVAICAIAWLLAGARVAIFTAAALAYLAFFGFWEKSMATVALLGAAAVICVVIGVPLGIWFAKSDRAYTAARPVLDFMQTMPAFVYLIPVIAFFGTGKPPGILATLVFGMPPVIRLTALGMKGVPYDVTEAASAFGATRTFRLWKVELPLAMPSIKTGINQTILMCLSMVVIASLIGAKGLGEDVLEALQYAAEGQGMLAGLAILFCAMALDRIVAGRAPAKSA</sequence>
<dbReference type="InterPro" id="IPR005892">
    <property type="entry name" value="Gly-betaine_transp_ATP-bd"/>
</dbReference>
<dbReference type="Pfam" id="PF00005">
    <property type="entry name" value="ABC_tran"/>
    <property type="match status" value="1"/>
</dbReference>
<accession>A0ABU0C9E4</accession>
<comment type="function">
    <text evidence="9">Involved in beta-(1--&gt;2)glucan export. Transmembrane domains (TMD) form a pore in the inner membrane and the ATP-binding domain (NBD) is responsible for energy generation.</text>
</comment>
<dbReference type="EC" id="7.6.2.9" evidence="11"/>
<keyword evidence="11" id="KW-0997">Cell inner membrane</keyword>
<comment type="similarity">
    <text evidence="10">Belongs to the binding-protein-dependent transport system permease family.</text>
</comment>
<comment type="similarity">
    <text evidence="2 11">Belongs to the ABC transporter superfamily.</text>
</comment>
<feature type="transmembrane region" description="Helical" evidence="10">
    <location>
        <begin position="428"/>
        <end position="448"/>
    </location>
</feature>
<keyword evidence="8 10" id="KW-0472">Membrane</keyword>
<evidence type="ECO:0000313" key="14">
    <source>
        <dbReference type="EMBL" id="MDQ0327136.1"/>
    </source>
</evidence>
<dbReference type="PROSITE" id="PS00211">
    <property type="entry name" value="ABC_TRANSPORTER_1"/>
    <property type="match status" value="1"/>
</dbReference>
<dbReference type="InterPro" id="IPR003593">
    <property type="entry name" value="AAA+_ATPase"/>
</dbReference>
<name>A0ABU0C9E4_9BRAD</name>
<proteinExistence type="inferred from homology"/>
<evidence type="ECO:0000256" key="11">
    <source>
        <dbReference type="RuleBase" id="RU369116"/>
    </source>
</evidence>
<dbReference type="NCBIfam" id="TIGR01186">
    <property type="entry name" value="proV"/>
    <property type="match status" value="1"/>
</dbReference>
<dbReference type="PROSITE" id="PS50893">
    <property type="entry name" value="ABC_TRANSPORTER_2"/>
    <property type="match status" value="1"/>
</dbReference>
<dbReference type="PROSITE" id="PS50928">
    <property type="entry name" value="ABC_TM1"/>
    <property type="match status" value="1"/>
</dbReference>
<comment type="caution">
    <text evidence="14">The sequence shown here is derived from an EMBL/GenBank/DDBJ whole genome shotgun (WGS) entry which is preliminary data.</text>
</comment>
<keyword evidence="15" id="KW-1185">Reference proteome</keyword>
<evidence type="ECO:0000256" key="3">
    <source>
        <dbReference type="ARBA" id="ARBA00022448"/>
    </source>
</evidence>
<dbReference type="EMBL" id="JAUSUK010000002">
    <property type="protein sequence ID" value="MDQ0327136.1"/>
    <property type="molecule type" value="Genomic_DNA"/>
</dbReference>
<reference evidence="14 15" key="1">
    <citation type="submission" date="2023-07" db="EMBL/GenBank/DDBJ databases">
        <title>Genomic Encyclopedia of Type Strains, Phase IV (KMG-IV): sequencing the most valuable type-strain genomes for metagenomic binning, comparative biology and taxonomic classification.</title>
        <authorList>
            <person name="Goeker M."/>
        </authorList>
    </citation>
    <scope>NUCLEOTIDE SEQUENCE [LARGE SCALE GENOMIC DNA]</scope>
    <source>
        <strain evidence="14 15">DSM 11549</strain>
    </source>
</reference>
<organism evidence="14 15">
    <name type="scientific">Rhodopseudomonas julia</name>
    <dbReference type="NCBI Taxonomy" id="200617"/>
    <lineage>
        <taxon>Bacteria</taxon>
        <taxon>Pseudomonadati</taxon>
        <taxon>Pseudomonadota</taxon>
        <taxon>Alphaproteobacteria</taxon>
        <taxon>Hyphomicrobiales</taxon>
        <taxon>Nitrobacteraceae</taxon>
        <taxon>Rhodopseudomonas</taxon>
    </lineage>
</organism>
<dbReference type="SUPFAM" id="SSF52540">
    <property type="entry name" value="P-loop containing nucleoside triphosphate hydrolases"/>
    <property type="match status" value="1"/>
</dbReference>
<feature type="transmembrane region" description="Helical" evidence="10">
    <location>
        <begin position="635"/>
        <end position="656"/>
    </location>
</feature>